<reference evidence="2" key="1">
    <citation type="submission" date="2017-06" db="EMBL/GenBank/DDBJ databases">
        <title>Novel phages from South African skin metaviromes.</title>
        <authorList>
            <person name="van Zyl L.J."/>
            <person name="Abrahams Y."/>
            <person name="Stander E.A."/>
            <person name="Kirby B.M."/>
            <person name="Clavaud C."/>
            <person name="Farcet C."/>
            <person name="Breton L."/>
            <person name="Trindade M.I."/>
        </authorList>
    </citation>
    <scope>NUCLEOTIDE SEQUENCE</scope>
</reference>
<evidence type="ECO:0000313" key="2">
    <source>
        <dbReference type="EMBL" id="ASN72693.1"/>
    </source>
</evidence>
<dbReference type="EMBL" id="MF417968">
    <property type="protein sequence ID" value="ASN72693.1"/>
    <property type="molecule type" value="Genomic_DNA"/>
</dbReference>
<accession>A0A2H4JER4</accession>
<organism evidence="2">
    <name type="scientific">uncultured Caudovirales phage</name>
    <dbReference type="NCBI Taxonomy" id="2100421"/>
    <lineage>
        <taxon>Viruses</taxon>
        <taxon>Duplodnaviria</taxon>
        <taxon>Heunggongvirae</taxon>
        <taxon>Uroviricota</taxon>
        <taxon>Caudoviricetes</taxon>
        <taxon>Peduoviridae</taxon>
        <taxon>Maltschvirus</taxon>
        <taxon>Maltschvirus maltsch</taxon>
    </lineage>
</organism>
<gene>
    <name evidence="2" type="ORF">8F9_7</name>
</gene>
<feature type="region of interest" description="Disordered" evidence="1">
    <location>
        <begin position="1"/>
        <end position="24"/>
    </location>
</feature>
<name>A0A2H4JER4_9CAUD</name>
<sequence length="104" mass="11274">MTTTTFKTLEQAFASQAPKPKPKLLPPVLANEPLPELIITGPINRVMELEGKRYAVDFVQALGASIRREPTRTKAIADLTRYAAAQPSSRASGVKIVIDMLKGA</sequence>
<proteinExistence type="predicted"/>
<evidence type="ECO:0000256" key="1">
    <source>
        <dbReference type="SAM" id="MobiDB-lite"/>
    </source>
</evidence>
<protein>
    <submittedName>
        <fullName evidence="2">Uncharacterized protein</fullName>
    </submittedName>
</protein>